<name>A0A0F9HLQ0_9ZZZZ</name>
<dbReference type="EMBL" id="LAZR01024160">
    <property type="protein sequence ID" value="KKL76092.1"/>
    <property type="molecule type" value="Genomic_DNA"/>
</dbReference>
<dbReference type="AlphaFoldDB" id="A0A0F9HLQ0"/>
<evidence type="ECO:0000313" key="1">
    <source>
        <dbReference type="EMBL" id="KKL76092.1"/>
    </source>
</evidence>
<comment type="caution">
    <text evidence="1">The sequence shown here is derived from an EMBL/GenBank/DDBJ whole genome shotgun (WGS) entry which is preliminary data.</text>
</comment>
<gene>
    <name evidence="1" type="ORF">LCGC14_2048370</name>
</gene>
<proteinExistence type="predicted"/>
<accession>A0A0F9HLQ0</accession>
<organism evidence="1">
    <name type="scientific">marine sediment metagenome</name>
    <dbReference type="NCBI Taxonomy" id="412755"/>
    <lineage>
        <taxon>unclassified sequences</taxon>
        <taxon>metagenomes</taxon>
        <taxon>ecological metagenomes</taxon>
    </lineage>
</organism>
<sequence>MPDTISEEKLLEALEQSIPIPDSVYLLKEGWAEHNGRYTIQGAVLSREQAQKWVDERPGTMKRDGYSQGMGFGVHPYRRYERVQVFY</sequence>
<protein>
    <submittedName>
        <fullName evidence="1">Uncharacterized protein</fullName>
    </submittedName>
</protein>
<reference evidence="1" key="1">
    <citation type="journal article" date="2015" name="Nature">
        <title>Complex archaea that bridge the gap between prokaryotes and eukaryotes.</title>
        <authorList>
            <person name="Spang A."/>
            <person name="Saw J.H."/>
            <person name="Jorgensen S.L."/>
            <person name="Zaremba-Niedzwiedzka K."/>
            <person name="Martijn J."/>
            <person name="Lind A.E."/>
            <person name="van Eijk R."/>
            <person name="Schleper C."/>
            <person name="Guy L."/>
            <person name="Ettema T.J."/>
        </authorList>
    </citation>
    <scope>NUCLEOTIDE SEQUENCE</scope>
</reference>